<reference evidence="2" key="1">
    <citation type="journal article" date="2023" name="Nat. Plants">
        <title>Single-cell RNA sequencing provides a high-resolution roadmap for understanding the multicellular compartmentation of specialized metabolism.</title>
        <authorList>
            <person name="Sun S."/>
            <person name="Shen X."/>
            <person name="Li Y."/>
            <person name="Li Y."/>
            <person name="Wang S."/>
            <person name="Li R."/>
            <person name="Zhang H."/>
            <person name="Shen G."/>
            <person name="Guo B."/>
            <person name="Wei J."/>
            <person name="Xu J."/>
            <person name="St-Pierre B."/>
            <person name="Chen S."/>
            <person name="Sun C."/>
        </authorList>
    </citation>
    <scope>NUCLEOTIDE SEQUENCE [LARGE SCALE GENOMIC DNA]</scope>
</reference>
<proteinExistence type="predicted"/>
<keyword evidence="2" id="KW-1185">Reference proteome</keyword>
<dbReference type="EMBL" id="CM044706">
    <property type="protein sequence ID" value="KAI5660154.1"/>
    <property type="molecule type" value="Genomic_DNA"/>
</dbReference>
<evidence type="ECO:0000313" key="1">
    <source>
        <dbReference type="EMBL" id="KAI5660154.1"/>
    </source>
</evidence>
<dbReference type="Proteomes" id="UP001060085">
    <property type="component" value="Linkage Group LG06"/>
</dbReference>
<comment type="caution">
    <text evidence="1">The sequence shown here is derived from an EMBL/GenBank/DDBJ whole genome shotgun (WGS) entry which is preliminary data.</text>
</comment>
<gene>
    <name evidence="1" type="ORF">M9H77_28947</name>
</gene>
<evidence type="ECO:0000313" key="2">
    <source>
        <dbReference type="Proteomes" id="UP001060085"/>
    </source>
</evidence>
<protein>
    <submittedName>
        <fullName evidence="1">Uncharacterized protein</fullName>
    </submittedName>
</protein>
<accession>A0ACC0AHR4</accession>
<sequence length="357" mass="40095">MYPSNRTFQHTLLFNNDTTNNPSDSKLDYQDPSISSSLFHFPSLYEEAVTELTWQQLHDLFFHQQSFDQTVLNISMAADLPKTNNASDVNESRITTEKMNITRKRTSKKDRHSKINTAHGPRDRRMRLSLEVARKFFDLQDTLGFDKASKTVEWLLTQSNYAIKEVMGNMPLARGTGGGGGGGGTANSVSSTTSECEAVSGIDESGTTNENQPGPASISVKLKIKNKEKKACRTALHKVARESRKNARERARKRTMEKKRFINNGQEIMDHSYLLNRSSYEESGGGIQLGAKFNNHQSNSYDQGLKEAVDYAAAADHSNLGNWNFPQNAHEISHEQHFTSDFDNYCGKPWEATCNNL</sequence>
<name>A0ACC0AHR4_CATRO</name>
<organism evidence="1 2">
    <name type="scientific">Catharanthus roseus</name>
    <name type="common">Madagascar periwinkle</name>
    <name type="synonym">Vinca rosea</name>
    <dbReference type="NCBI Taxonomy" id="4058"/>
    <lineage>
        <taxon>Eukaryota</taxon>
        <taxon>Viridiplantae</taxon>
        <taxon>Streptophyta</taxon>
        <taxon>Embryophyta</taxon>
        <taxon>Tracheophyta</taxon>
        <taxon>Spermatophyta</taxon>
        <taxon>Magnoliopsida</taxon>
        <taxon>eudicotyledons</taxon>
        <taxon>Gunneridae</taxon>
        <taxon>Pentapetalae</taxon>
        <taxon>asterids</taxon>
        <taxon>lamiids</taxon>
        <taxon>Gentianales</taxon>
        <taxon>Apocynaceae</taxon>
        <taxon>Rauvolfioideae</taxon>
        <taxon>Vinceae</taxon>
        <taxon>Catharanthinae</taxon>
        <taxon>Catharanthus</taxon>
    </lineage>
</organism>